<organism evidence="1 2">
    <name type="scientific">Dactylosporangium maewongense</name>
    <dbReference type="NCBI Taxonomy" id="634393"/>
    <lineage>
        <taxon>Bacteria</taxon>
        <taxon>Bacillati</taxon>
        <taxon>Actinomycetota</taxon>
        <taxon>Actinomycetes</taxon>
        <taxon>Micromonosporales</taxon>
        <taxon>Micromonosporaceae</taxon>
        <taxon>Dactylosporangium</taxon>
    </lineage>
</organism>
<dbReference type="RefSeq" id="WP_344505731.1">
    <property type="nucleotide sequence ID" value="NZ_BAAAQD010000013.1"/>
</dbReference>
<dbReference type="Gene3D" id="1.20.910.10">
    <property type="entry name" value="Heme oxygenase-like"/>
    <property type="match status" value="1"/>
</dbReference>
<comment type="caution">
    <text evidence="1">The sequence shown here is derived from an EMBL/GenBank/DDBJ whole genome shotgun (WGS) entry which is preliminary data.</text>
</comment>
<protein>
    <submittedName>
        <fullName evidence="1">Iron-containing redox enzyme family protein</fullName>
    </submittedName>
</protein>
<proteinExistence type="predicted"/>
<reference evidence="2" key="1">
    <citation type="journal article" date="2019" name="Int. J. Syst. Evol. Microbiol.">
        <title>The Global Catalogue of Microorganisms (GCM) 10K type strain sequencing project: providing services to taxonomists for standard genome sequencing and annotation.</title>
        <authorList>
            <consortium name="The Broad Institute Genomics Platform"/>
            <consortium name="The Broad Institute Genome Sequencing Center for Infectious Disease"/>
            <person name="Wu L."/>
            <person name="Ma J."/>
        </authorList>
    </citation>
    <scope>NUCLEOTIDE SEQUENCE [LARGE SCALE GENOMIC DNA]</scope>
    <source>
        <strain evidence="2">JCM 15933</strain>
    </source>
</reference>
<accession>A0ABP4M045</accession>
<dbReference type="Proteomes" id="UP001501470">
    <property type="component" value="Unassembled WGS sequence"/>
</dbReference>
<evidence type="ECO:0000313" key="1">
    <source>
        <dbReference type="EMBL" id="GAA1534459.1"/>
    </source>
</evidence>
<dbReference type="InterPro" id="IPR016084">
    <property type="entry name" value="Haem_Oase-like_multi-hlx"/>
</dbReference>
<dbReference type="EMBL" id="BAAAQD010000013">
    <property type="protein sequence ID" value="GAA1534459.1"/>
    <property type="molecule type" value="Genomic_DNA"/>
</dbReference>
<keyword evidence="2" id="KW-1185">Reference proteome</keyword>
<gene>
    <name evidence="1" type="ORF">GCM10009827_060730</name>
</gene>
<name>A0ABP4M045_9ACTN</name>
<dbReference type="SUPFAM" id="SSF48613">
    <property type="entry name" value="Heme oxygenase-like"/>
    <property type="match status" value="1"/>
</dbReference>
<sequence>MRLPRPRGPVSDTLVAMLAGPPRDLPGGAWRELVAGTDACTDEDLQLSLHICYELHYRGFDGVDERWEWQPSLLALRQAGEERFEDALRAAVPVPTPPAPHEVPHALTALVDADDAPSLSKFLKGRATLEQFREFVRHRSIYHLREADPHTWAIPRLAGRPKAALVEIQSDEYGGGRAERMHAELFRATMRELDLDDTYGAYLDVVPAVTLATNNLMSLFGLHRRLRGATVGHLAVFEMTSSLPNRRYGDGLRRLGLDATATRFYDEHVEADAVHEQIAVHDLAGGFCAQHPSQAGQVLFGAACALALDGRFAAHVLDLWTAGHSSLRPAPAPVGALGPPS</sequence>
<evidence type="ECO:0000313" key="2">
    <source>
        <dbReference type="Proteomes" id="UP001501470"/>
    </source>
</evidence>
<dbReference type="SMART" id="SM01236">
    <property type="entry name" value="Haem_oxygenase_2"/>
    <property type="match status" value="1"/>
</dbReference>
<dbReference type="Pfam" id="PF14518">
    <property type="entry name" value="Haem_oxygenas_2"/>
    <property type="match status" value="1"/>
</dbReference>